<name>A0A8S1RLD0_9CILI</name>
<keyword evidence="2" id="KW-1185">Reference proteome</keyword>
<proteinExistence type="predicted"/>
<gene>
    <name evidence="1" type="ORF">PSON_ATCC_30995.1.T1840058</name>
</gene>
<reference evidence="1" key="1">
    <citation type="submission" date="2021-01" db="EMBL/GenBank/DDBJ databases">
        <authorList>
            <consortium name="Genoscope - CEA"/>
            <person name="William W."/>
        </authorList>
    </citation>
    <scope>NUCLEOTIDE SEQUENCE</scope>
</reference>
<comment type="caution">
    <text evidence="1">The sequence shown here is derived from an EMBL/GenBank/DDBJ whole genome shotgun (WGS) entry which is preliminary data.</text>
</comment>
<evidence type="ECO:0000313" key="1">
    <source>
        <dbReference type="EMBL" id="CAD8128227.1"/>
    </source>
</evidence>
<sequence length="331" mass="38499">MKIQFAEKVHDFEPFEAADSGYITNVFKYVINKLLTENFPQHITIIFINDGDEKFDLTEIQRMIEEVQKKILNIIYFYFNRKLVSKYYIQSIKKFTSQYKFYRTSTIKILKEQMKKSLIFLTLKTKMYQDLFETDVEAKLTLVSKSTHLLLAGAFFLFEIEVTINGQIIKPTNNIFDKKKIVFDSVSQAIIIFGGDPDNAIQERIEEKFQEVQKFGRDIGVEEYNQQNLYYQLTEQEQIIQIQFKNAQLIVNQFAGDVDIDQCTLETLIGLQASLSSPAADSSLIIQIISQLLSVKEDFSNLNPQNILKTQKKKPQLVWMLSQSISQNEIN</sequence>
<dbReference type="Proteomes" id="UP000692954">
    <property type="component" value="Unassembled WGS sequence"/>
</dbReference>
<accession>A0A8S1RLD0</accession>
<dbReference type="AlphaFoldDB" id="A0A8S1RLD0"/>
<dbReference type="EMBL" id="CAJJDN010000184">
    <property type="protein sequence ID" value="CAD8128227.1"/>
    <property type="molecule type" value="Genomic_DNA"/>
</dbReference>
<protein>
    <submittedName>
        <fullName evidence="1">Uncharacterized protein</fullName>
    </submittedName>
</protein>
<evidence type="ECO:0000313" key="2">
    <source>
        <dbReference type="Proteomes" id="UP000692954"/>
    </source>
</evidence>
<organism evidence="1 2">
    <name type="scientific">Paramecium sonneborni</name>
    <dbReference type="NCBI Taxonomy" id="65129"/>
    <lineage>
        <taxon>Eukaryota</taxon>
        <taxon>Sar</taxon>
        <taxon>Alveolata</taxon>
        <taxon>Ciliophora</taxon>
        <taxon>Intramacronucleata</taxon>
        <taxon>Oligohymenophorea</taxon>
        <taxon>Peniculida</taxon>
        <taxon>Parameciidae</taxon>
        <taxon>Paramecium</taxon>
    </lineage>
</organism>